<name>I0JRC2_HALH3</name>
<keyword evidence="3" id="KW-1185">Reference proteome</keyword>
<dbReference type="KEGG" id="hhd:HBHAL_4351"/>
<dbReference type="PATRIC" id="fig|866895.3.peg.3388"/>
<keyword evidence="1" id="KW-0472">Membrane</keyword>
<reference evidence="2 3" key="1">
    <citation type="journal article" date="2013" name="Environ. Microbiol.">
        <title>Chloride and organic osmolytes: a hybrid strategy to cope with elevated salinities by the moderately halophilic, chloride-dependent bacterium Halobacillus halophilus.</title>
        <authorList>
            <person name="Saum S.H."/>
            <person name="Pfeiffer F."/>
            <person name="Palm P."/>
            <person name="Rampp M."/>
            <person name="Schuster S.C."/>
            <person name="Muller V."/>
            <person name="Oesterhelt D."/>
        </authorList>
    </citation>
    <scope>NUCLEOTIDE SEQUENCE [LARGE SCALE GENOMIC DNA]</scope>
    <source>
        <strain evidence="3">ATCC 35676 / DSM 2266 / JCM 20832 / KCTC 3685 / LMG 17431 / NBRC 102448 / NCIMB 2269</strain>
    </source>
</reference>
<evidence type="ECO:0000313" key="3">
    <source>
        <dbReference type="Proteomes" id="UP000007397"/>
    </source>
</evidence>
<evidence type="ECO:0000256" key="1">
    <source>
        <dbReference type="SAM" id="Phobius"/>
    </source>
</evidence>
<protein>
    <recommendedName>
        <fullName evidence="4">Group-specific protein</fullName>
    </recommendedName>
</protein>
<feature type="transmembrane region" description="Helical" evidence="1">
    <location>
        <begin position="44"/>
        <end position="62"/>
    </location>
</feature>
<dbReference type="HOGENOM" id="CLU_2165797_0_0_9"/>
<organism evidence="2 3">
    <name type="scientific">Halobacillus halophilus (strain ATCC 35676 / DSM 2266 / JCM 20832 / KCTC 3685 / LMG 17431 / NBRC 102448 / NCIMB 2269)</name>
    <name type="common">Sporosarcina halophila</name>
    <dbReference type="NCBI Taxonomy" id="866895"/>
    <lineage>
        <taxon>Bacteria</taxon>
        <taxon>Bacillati</taxon>
        <taxon>Bacillota</taxon>
        <taxon>Bacilli</taxon>
        <taxon>Bacillales</taxon>
        <taxon>Bacillaceae</taxon>
        <taxon>Halobacillus</taxon>
    </lineage>
</organism>
<accession>I0JRC2</accession>
<keyword evidence="1" id="KW-1133">Transmembrane helix</keyword>
<dbReference type="Proteomes" id="UP000007397">
    <property type="component" value="Chromosome"/>
</dbReference>
<proteinExistence type="predicted"/>
<feature type="transmembrane region" description="Helical" evidence="1">
    <location>
        <begin position="6"/>
        <end position="23"/>
    </location>
</feature>
<dbReference type="eggNOG" id="ENOG5032YT7">
    <property type="taxonomic scope" value="Bacteria"/>
</dbReference>
<evidence type="ECO:0000313" key="2">
    <source>
        <dbReference type="EMBL" id="CCG46692.1"/>
    </source>
</evidence>
<evidence type="ECO:0008006" key="4">
    <source>
        <dbReference type="Google" id="ProtNLM"/>
    </source>
</evidence>
<sequence length="105" mass="12352">MSLFLTNLVVPFIWLAVVGWLSGSKDFIFKPKEDERKEWIKQKAVVQSWATLILFLLSNFLFDFFNVGDPRLEGFKMQYPELFYLAILLVSYIIFYIMNGRKVSA</sequence>
<dbReference type="RefSeq" id="WP_014644580.1">
    <property type="nucleotide sequence ID" value="NC_017668.1"/>
</dbReference>
<keyword evidence="1" id="KW-0812">Transmembrane</keyword>
<feature type="transmembrane region" description="Helical" evidence="1">
    <location>
        <begin position="82"/>
        <end position="99"/>
    </location>
</feature>
<dbReference type="AlphaFoldDB" id="I0JRC2"/>
<gene>
    <name evidence="2" type="ordered locus">HBHAL_4351</name>
</gene>
<dbReference type="EMBL" id="HE717023">
    <property type="protein sequence ID" value="CCG46692.1"/>
    <property type="molecule type" value="Genomic_DNA"/>
</dbReference>